<dbReference type="EMBL" id="JBANRG010000138">
    <property type="protein sequence ID" value="KAK7433844.1"/>
    <property type="molecule type" value="Genomic_DNA"/>
</dbReference>
<evidence type="ECO:0000256" key="1">
    <source>
        <dbReference type="SAM" id="MobiDB-lite"/>
    </source>
</evidence>
<sequence length="1065" mass="119352">MSLAVKRGKASVLIVVILGLTGVYTDMVNPFIDDQAFESDKEYDVGIAFGPGGEEQGRDDWLDEDDPDVHNEDCLNHLDDTAPSGSQPQPRRDELTERLMLQYVKKRADSRPANKIDTPEEIDNIALKNTLYQKQQQIFWRVKCKTGREMDLVFEIMLHGKELLGAMPVASSSSTPIQTVRVTPPLSPAVRSLQIIRRYALTQDGEPKTIADELEKVLGTEWSVEWSRLIDVAGLEPGDDDVHAALSAVNLRAAAFLPVSVLQEADSPLPSTSITPNHTPAGISTILSAFSVPTVSGFIYIEGHCDEEWSRWLVQRSTVVKKSHSQIWIEPVECEDIGTLLDTPISSIQPMSWVRVKYGLYRGDVGLALSKQMRGGQRRFKVLLVPRLHRRLDSDRPPTPPPKPNHPLIGDTTPVPSKSVNEQSGGKRKRSSERPDQMLFHPKTFPDELTKITEDIYESNYADFRYGLVVKYYDSNSLSQEDVTMDTITRRFFGLSSDPLLNQVRLPLPDDWMFFAEEQVTAIVGFPSTDGQRVNLNLDLPQSTCLKNGVIVDAGVQSCTVQFWDYNDFSSEDTKISIPVMNLRKRIRPGDSVEVVAGEEKGKLGLVLSGWLDTVEVMESMGSECFTVHVNTCRTTARRNASVVPWLGRHVAVVYGQYRGYSGVVLDVNPPRPHYTMVDVSLANLGITVPVQHDFVVDSSSNQWLRMAFPLTEQQQAFRQPSWDAFRAPNMKSPPIDRYTGRYITQADLVKRQPPEPWIDVQIIVVRGVIKGSGTLRHVERTHQYPSGLRVLVEFDYISAEHGANPQYWRDYADIRDPRTGLPLHIVYPLKRERRYWEPLICIKAVPVKNPYTKAVSQPHPLSTPSTPLWSHEITDIFSTPGAGPSGTHEQPTRPISHWAVDPRLDQLSFFVAWKPKSGTGLAKVLAIPQSRFGKVQLNDGGGGWLVPPDEIHDLATPIQPTTVKDSLLVVRGPYTGTTIRPAFSKYVQGREKALIIGAVYEKWGTSAETYEGRDIEVEPENCALVGSDPNKVKFKAEIKEIRDRYRRPADGKKTRKRAIKPRGG</sequence>
<feature type="region of interest" description="Disordered" evidence="1">
    <location>
        <begin position="45"/>
        <end position="69"/>
    </location>
</feature>
<dbReference type="SUPFAM" id="SSF50104">
    <property type="entry name" value="Translation proteins SH3-like domain"/>
    <property type="match status" value="1"/>
</dbReference>
<feature type="domain" description="KOW" evidence="2">
    <location>
        <begin position="586"/>
        <end position="613"/>
    </location>
</feature>
<dbReference type="SMART" id="SM00739">
    <property type="entry name" value="KOW"/>
    <property type="match status" value="2"/>
</dbReference>
<comment type="caution">
    <text evidence="3">The sequence shown here is derived from an EMBL/GenBank/DDBJ whole genome shotgun (WGS) entry which is preliminary data.</text>
</comment>
<dbReference type="InterPro" id="IPR008991">
    <property type="entry name" value="Translation_prot_SH3-like_sf"/>
</dbReference>
<dbReference type="PANTHER" id="PTHR11125:SF7">
    <property type="entry name" value="TRANSCRIPTION ELONGATION FACTOR SPT5"/>
    <property type="match status" value="1"/>
</dbReference>
<feature type="region of interest" description="Disordered" evidence="1">
    <location>
        <begin position="1046"/>
        <end position="1065"/>
    </location>
</feature>
<dbReference type="PANTHER" id="PTHR11125">
    <property type="entry name" value="SUPPRESSOR OF TY 5"/>
    <property type="match status" value="1"/>
</dbReference>
<feature type="compositionally biased region" description="Basic residues" evidence="1">
    <location>
        <begin position="1054"/>
        <end position="1065"/>
    </location>
</feature>
<keyword evidence="4" id="KW-1185">Reference proteome</keyword>
<dbReference type="PROSITE" id="PS01108">
    <property type="entry name" value="RIBOSOMAL_L24"/>
    <property type="match status" value="1"/>
</dbReference>
<evidence type="ECO:0000313" key="3">
    <source>
        <dbReference type="EMBL" id="KAK7433844.1"/>
    </source>
</evidence>
<gene>
    <name evidence="3" type="ORF">VKT23_020513</name>
</gene>
<name>A0ABR1IMG9_9AGAR</name>
<evidence type="ECO:0000313" key="4">
    <source>
        <dbReference type="Proteomes" id="UP001498398"/>
    </source>
</evidence>
<dbReference type="Proteomes" id="UP001498398">
    <property type="component" value="Unassembled WGS sequence"/>
</dbReference>
<feature type="region of interest" description="Disordered" evidence="1">
    <location>
        <begin position="391"/>
        <end position="441"/>
    </location>
</feature>
<feature type="domain" description="KOW" evidence="2">
    <location>
        <begin position="644"/>
        <end position="671"/>
    </location>
</feature>
<evidence type="ECO:0000259" key="2">
    <source>
        <dbReference type="SMART" id="SM00739"/>
    </source>
</evidence>
<accession>A0ABR1IMG9</accession>
<dbReference type="InterPro" id="IPR014722">
    <property type="entry name" value="Rib_uL2_dom2"/>
</dbReference>
<feature type="compositionally biased region" description="Polar residues" evidence="1">
    <location>
        <begin position="414"/>
        <end position="424"/>
    </location>
</feature>
<protein>
    <recommendedName>
        <fullName evidence="2">KOW domain-containing protein</fullName>
    </recommendedName>
</protein>
<dbReference type="InterPro" id="IPR005824">
    <property type="entry name" value="KOW"/>
</dbReference>
<reference evidence="3 4" key="1">
    <citation type="submission" date="2024-01" db="EMBL/GenBank/DDBJ databases">
        <title>A draft genome for the cacao thread blight pathogen Marasmiellus scandens.</title>
        <authorList>
            <person name="Baruah I.K."/>
            <person name="Leung J."/>
            <person name="Bukari Y."/>
            <person name="Amoako-Attah I."/>
            <person name="Meinhardt L.W."/>
            <person name="Bailey B.A."/>
            <person name="Cohen S.P."/>
        </authorList>
    </citation>
    <scope>NUCLEOTIDE SEQUENCE [LARGE SCALE GENOMIC DNA]</scope>
    <source>
        <strain evidence="3 4">GH-19</strain>
    </source>
</reference>
<dbReference type="InterPro" id="IPR039659">
    <property type="entry name" value="SPT5"/>
</dbReference>
<dbReference type="Gene3D" id="2.30.30.30">
    <property type="match status" value="1"/>
</dbReference>
<dbReference type="InterPro" id="IPR005825">
    <property type="entry name" value="Ribosomal_uL24_CS"/>
</dbReference>
<proteinExistence type="predicted"/>
<organism evidence="3 4">
    <name type="scientific">Marasmiellus scandens</name>
    <dbReference type="NCBI Taxonomy" id="2682957"/>
    <lineage>
        <taxon>Eukaryota</taxon>
        <taxon>Fungi</taxon>
        <taxon>Dikarya</taxon>
        <taxon>Basidiomycota</taxon>
        <taxon>Agaricomycotina</taxon>
        <taxon>Agaricomycetes</taxon>
        <taxon>Agaricomycetidae</taxon>
        <taxon>Agaricales</taxon>
        <taxon>Marasmiineae</taxon>
        <taxon>Omphalotaceae</taxon>
        <taxon>Marasmiellus</taxon>
    </lineage>
</organism>